<protein>
    <submittedName>
        <fullName evidence="2">Uncharacterized protein</fullName>
    </submittedName>
</protein>
<sequence>MITGLRGMGVTTSQSSSSVSMKNWQKERGQRG</sequence>
<dbReference type="EMBL" id="GBXM01096925">
    <property type="protein sequence ID" value="JAH11652.1"/>
    <property type="molecule type" value="Transcribed_RNA"/>
</dbReference>
<dbReference type="AlphaFoldDB" id="A0A0E9Q544"/>
<reference evidence="2" key="2">
    <citation type="journal article" date="2015" name="Fish Shellfish Immunol.">
        <title>Early steps in the European eel (Anguilla anguilla)-Vibrio vulnificus interaction in the gills: Role of the RtxA13 toxin.</title>
        <authorList>
            <person name="Callol A."/>
            <person name="Pajuelo D."/>
            <person name="Ebbesson L."/>
            <person name="Teles M."/>
            <person name="MacKenzie S."/>
            <person name="Amaro C."/>
        </authorList>
    </citation>
    <scope>NUCLEOTIDE SEQUENCE</scope>
</reference>
<evidence type="ECO:0000313" key="2">
    <source>
        <dbReference type="EMBL" id="JAH11652.1"/>
    </source>
</evidence>
<feature type="region of interest" description="Disordered" evidence="1">
    <location>
        <begin position="1"/>
        <end position="32"/>
    </location>
</feature>
<evidence type="ECO:0000256" key="1">
    <source>
        <dbReference type="SAM" id="MobiDB-lite"/>
    </source>
</evidence>
<feature type="compositionally biased region" description="Low complexity" evidence="1">
    <location>
        <begin position="10"/>
        <end position="20"/>
    </location>
</feature>
<organism evidence="2">
    <name type="scientific">Anguilla anguilla</name>
    <name type="common">European freshwater eel</name>
    <name type="synonym">Muraena anguilla</name>
    <dbReference type="NCBI Taxonomy" id="7936"/>
    <lineage>
        <taxon>Eukaryota</taxon>
        <taxon>Metazoa</taxon>
        <taxon>Chordata</taxon>
        <taxon>Craniata</taxon>
        <taxon>Vertebrata</taxon>
        <taxon>Euteleostomi</taxon>
        <taxon>Actinopterygii</taxon>
        <taxon>Neopterygii</taxon>
        <taxon>Teleostei</taxon>
        <taxon>Anguilliformes</taxon>
        <taxon>Anguillidae</taxon>
        <taxon>Anguilla</taxon>
    </lineage>
</organism>
<proteinExistence type="predicted"/>
<accession>A0A0E9Q544</accession>
<reference evidence="2" key="1">
    <citation type="submission" date="2014-11" db="EMBL/GenBank/DDBJ databases">
        <authorList>
            <person name="Amaro Gonzalez C."/>
        </authorList>
    </citation>
    <scope>NUCLEOTIDE SEQUENCE</scope>
</reference>
<name>A0A0E9Q544_ANGAN</name>